<evidence type="ECO:0000313" key="3">
    <source>
        <dbReference type="EMBL" id="PKR76785.1"/>
    </source>
</evidence>
<dbReference type="InterPro" id="IPR009597">
    <property type="entry name" value="DUF1206"/>
</dbReference>
<comment type="caution">
    <text evidence="3">The sequence shown here is derived from an EMBL/GenBank/DDBJ whole genome shotgun (WGS) entry which is preliminary data.</text>
</comment>
<accession>A0A2I0QR11</accession>
<feature type="transmembrane region" description="Helical" evidence="1">
    <location>
        <begin position="155"/>
        <end position="176"/>
    </location>
</feature>
<feature type="domain" description="DUF1206" evidence="2">
    <location>
        <begin position="116"/>
        <end position="180"/>
    </location>
</feature>
<protein>
    <recommendedName>
        <fullName evidence="2">DUF1206 domain-containing protein</fullName>
    </recommendedName>
</protein>
<sequence length="282" mass="30619">MSTSSRSYSSRKTKEEIKPWVRRLARVGYMAKGLVFVLVGILTFMAAIGIGGNTEGTQGMFKSLAGMPFGEVLLWIIGIGLFLYIMWLLIKVVKDPQNKGKGMKGIFGRGASLVIAIIYSGLALSAIQVASSAGGRSGGGNSEKTMSAELLSQPYGQWIIGIIGGIIIFYGLNEAYKGITTKFMKRFHTQDMSTQEKKVARNSGRLGLTARGIVLAMVGYFFIQVAYTADSDQAKGLDGALNEIAQESYGQWLLGIAAIGLFLYGIYQIARGRYQHMGMGRY</sequence>
<evidence type="ECO:0000259" key="2">
    <source>
        <dbReference type="Pfam" id="PF06724"/>
    </source>
</evidence>
<feature type="transmembrane region" description="Helical" evidence="1">
    <location>
        <begin position="33"/>
        <end position="52"/>
    </location>
</feature>
<keyword evidence="1" id="KW-0472">Membrane</keyword>
<feature type="transmembrane region" description="Helical" evidence="1">
    <location>
        <begin position="111"/>
        <end position="135"/>
    </location>
</feature>
<keyword evidence="1" id="KW-1133">Transmembrane helix</keyword>
<dbReference type="Pfam" id="PF06724">
    <property type="entry name" value="DUF1206"/>
    <property type="match status" value="3"/>
</dbReference>
<keyword evidence="4" id="KW-1185">Reference proteome</keyword>
<evidence type="ECO:0000313" key="4">
    <source>
        <dbReference type="Proteomes" id="UP000243524"/>
    </source>
</evidence>
<dbReference type="OrthoDB" id="5702018at2"/>
<organism evidence="3 4">
    <name type="scientific">Halalkalibacillus sediminis</name>
    <dbReference type="NCBI Taxonomy" id="2018042"/>
    <lineage>
        <taxon>Bacteria</taxon>
        <taxon>Bacillati</taxon>
        <taxon>Bacillota</taxon>
        <taxon>Bacilli</taxon>
        <taxon>Bacillales</taxon>
        <taxon>Bacillaceae</taxon>
        <taxon>Halalkalibacillus</taxon>
    </lineage>
</organism>
<dbReference type="EMBL" id="PJNH01000004">
    <property type="protein sequence ID" value="PKR76785.1"/>
    <property type="molecule type" value="Genomic_DNA"/>
</dbReference>
<feature type="transmembrane region" description="Helical" evidence="1">
    <location>
        <begin position="249"/>
        <end position="267"/>
    </location>
</feature>
<dbReference type="RefSeq" id="WP_101332535.1">
    <property type="nucleotide sequence ID" value="NZ_PJNH01000004.1"/>
</dbReference>
<dbReference type="AlphaFoldDB" id="A0A2I0QR11"/>
<gene>
    <name evidence="3" type="ORF">CEY16_13275</name>
</gene>
<feature type="transmembrane region" description="Helical" evidence="1">
    <location>
        <begin position="208"/>
        <end position="229"/>
    </location>
</feature>
<feature type="domain" description="DUF1206" evidence="2">
    <location>
        <begin position="206"/>
        <end position="274"/>
    </location>
</feature>
<reference evidence="3 4" key="1">
    <citation type="submission" date="2017-06" db="EMBL/GenBank/DDBJ databases">
        <title>the draft geome sequence of Illustriluteabacillus marina B3227.</title>
        <authorList>
            <person name="He R.-H."/>
            <person name="Du Z.-J."/>
        </authorList>
    </citation>
    <scope>NUCLEOTIDE SEQUENCE [LARGE SCALE GENOMIC DNA]</scope>
    <source>
        <strain evidence="3 4">B3227</strain>
    </source>
</reference>
<name>A0A2I0QR11_9BACI</name>
<evidence type="ECO:0000256" key="1">
    <source>
        <dbReference type="SAM" id="Phobius"/>
    </source>
</evidence>
<dbReference type="Proteomes" id="UP000243524">
    <property type="component" value="Unassembled WGS sequence"/>
</dbReference>
<feature type="domain" description="DUF1206" evidence="2">
    <location>
        <begin position="27"/>
        <end position="94"/>
    </location>
</feature>
<proteinExistence type="predicted"/>
<keyword evidence="1" id="KW-0812">Transmembrane</keyword>
<feature type="transmembrane region" description="Helical" evidence="1">
    <location>
        <begin position="72"/>
        <end position="90"/>
    </location>
</feature>